<dbReference type="KEGG" id="nar:Saro_2829"/>
<accession>Q2G4F8</accession>
<keyword evidence="1" id="KW-0732">Signal</keyword>
<feature type="chain" id="PRO_5004207731" description="DUF4136 domain-containing protein" evidence="1">
    <location>
        <begin position="22"/>
        <end position="179"/>
    </location>
</feature>
<dbReference type="Proteomes" id="UP000009134">
    <property type="component" value="Chromosome"/>
</dbReference>
<dbReference type="STRING" id="279238.Saro_2829"/>
<feature type="signal peptide" evidence="1">
    <location>
        <begin position="1"/>
        <end position="21"/>
    </location>
</feature>
<evidence type="ECO:0008006" key="4">
    <source>
        <dbReference type="Google" id="ProtNLM"/>
    </source>
</evidence>
<dbReference type="AlphaFoldDB" id="Q2G4F8"/>
<evidence type="ECO:0000256" key="1">
    <source>
        <dbReference type="SAM" id="SignalP"/>
    </source>
</evidence>
<reference evidence="3" key="1">
    <citation type="submission" date="2006-01" db="EMBL/GenBank/DDBJ databases">
        <title>Complete sequence of Novosphingobium aromaticivorans DSM 12444.</title>
        <authorList>
            <consortium name="US DOE Joint Genome Institute"/>
            <person name="Copeland A."/>
            <person name="Lucas S."/>
            <person name="Lapidus A."/>
            <person name="Barry K."/>
            <person name="Detter J.C."/>
            <person name="Glavina T."/>
            <person name="Hammon N."/>
            <person name="Israni S."/>
            <person name="Pitluck S."/>
            <person name="Chain P."/>
            <person name="Malfatti S."/>
            <person name="Shin M."/>
            <person name="Vergez L."/>
            <person name="Schmutz J."/>
            <person name="Larimer F."/>
            <person name="Land M."/>
            <person name="Kyrpides N."/>
            <person name="Ivanova N."/>
            <person name="Fredrickson J."/>
            <person name="Balkwill D."/>
            <person name="Romine M.F."/>
            <person name="Richardson P."/>
        </authorList>
    </citation>
    <scope>NUCLEOTIDE SEQUENCE [LARGE SCALE GENOMIC DNA]</scope>
    <source>
        <strain evidence="3">ATCC 700278 / DSM 12444 / CCUG 56034 / CIP 105152 / NBRC 16084 / F199</strain>
    </source>
</reference>
<sequence length="179" mass="19193">MPVRFIRAAVFAVSLSSLAVAAPAIAKKETLSALQVQEMQSHEVEATKEITFSSVMSVLQDSGYRINSADKDTGLITATASTASKTTWLPFVGFGRSKKTPVVSAYIEQYGPAMTKIRLNFVMVKASANTYGSNEDEEPILDPSVYRDTFEKIDQAVFIRSAAQTPAPASASTTATATN</sequence>
<name>Q2G4F8_NOVAD</name>
<organism evidence="2 3">
    <name type="scientific">Novosphingobium aromaticivorans (strain ATCC 700278 / DSM 12444 / CCUG 56034 / CIP 105152 / NBRC 16084 / F199)</name>
    <dbReference type="NCBI Taxonomy" id="279238"/>
    <lineage>
        <taxon>Bacteria</taxon>
        <taxon>Pseudomonadati</taxon>
        <taxon>Pseudomonadota</taxon>
        <taxon>Alphaproteobacteria</taxon>
        <taxon>Sphingomonadales</taxon>
        <taxon>Sphingomonadaceae</taxon>
        <taxon>Novosphingobium</taxon>
    </lineage>
</organism>
<evidence type="ECO:0000313" key="2">
    <source>
        <dbReference type="EMBL" id="ABD27265.1"/>
    </source>
</evidence>
<gene>
    <name evidence="2" type="ordered locus">Saro_2829</name>
</gene>
<dbReference type="EMBL" id="CP000248">
    <property type="protein sequence ID" value="ABD27265.1"/>
    <property type="molecule type" value="Genomic_DNA"/>
</dbReference>
<protein>
    <recommendedName>
        <fullName evidence="4">DUF4136 domain-containing protein</fullName>
    </recommendedName>
</protein>
<keyword evidence="3" id="KW-1185">Reference proteome</keyword>
<evidence type="ECO:0000313" key="3">
    <source>
        <dbReference type="Proteomes" id="UP000009134"/>
    </source>
</evidence>
<dbReference type="eggNOG" id="ENOG5033G43">
    <property type="taxonomic scope" value="Bacteria"/>
</dbReference>
<dbReference type="HOGENOM" id="CLU_1502011_0_0_5"/>
<proteinExistence type="predicted"/>